<dbReference type="GO" id="GO:0006508">
    <property type="term" value="P:proteolysis"/>
    <property type="evidence" value="ECO:0007669"/>
    <property type="project" value="UniProtKB-KW"/>
</dbReference>
<keyword evidence="3" id="KW-0547">Nucleotide-binding</keyword>
<keyword evidence="3" id="KW-0378">Hydrolase</keyword>
<protein>
    <submittedName>
        <fullName evidence="3">PutativeATP-dependent Clp protease ATP-binding subunit</fullName>
    </submittedName>
</protein>
<dbReference type="AlphaFoldDB" id="H0E954"/>
<dbReference type="EMBL" id="AGUD01000252">
    <property type="protein sequence ID" value="EHN09792.1"/>
    <property type="molecule type" value="Genomic_DNA"/>
</dbReference>
<name>H0E954_9ACTN</name>
<keyword evidence="1" id="KW-0677">Repeat</keyword>
<evidence type="ECO:0000313" key="4">
    <source>
        <dbReference type="Proteomes" id="UP000005143"/>
    </source>
</evidence>
<feature type="domain" description="Clp R" evidence="2">
    <location>
        <begin position="4"/>
        <end position="164"/>
    </location>
</feature>
<dbReference type="InterPro" id="IPR036628">
    <property type="entry name" value="Clp_N_dom_sf"/>
</dbReference>
<proteinExistence type="predicted"/>
<keyword evidence="3" id="KW-0067">ATP-binding</keyword>
<dbReference type="Pfam" id="PF02861">
    <property type="entry name" value="Clp_N"/>
    <property type="match status" value="2"/>
</dbReference>
<gene>
    <name evidence="3" type="ORF">PAI11_33710</name>
</gene>
<dbReference type="Gene3D" id="1.10.1780.10">
    <property type="entry name" value="Clp, N-terminal domain"/>
    <property type="match status" value="1"/>
</dbReference>
<dbReference type="RefSeq" id="WP_007577356.1">
    <property type="nucleotide sequence ID" value="NZ_AGUD01000252.1"/>
</dbReference>
<organism evidence="3 4">
    <name type="scientific">Patulibacter medicamentivorans</name>
    <dbReference type="NCBI Taxonomy" id="1097667"/>
    <lineage>
        <taxon>Bacteria</taxon>
        <taxon>Bacillati</taxon>
        <taxon>Actinomycetota</taxon>
        <taxon>Thermoleophilia</taxon>
        <taxon>Solirubrobacterales</taxon>
        <taxon>Patulibacteraceae</taxon>
        <taxon>Patulibacter</taxon>
    </lineage>
</organism>
<evidence type="ECO:0000259" key="2">
    <source>
        <dbReference type="PROSITE" id="PS51903"/>
    </source>
</evidence>
<evidence type="ECO:0000313" key="3">
    <source>
        <dbReference type="EMBL" id="EHN09792.1"/>
    </source>
</evidence>
<dbReference type="GO" id="GO:0005524">
    <property type="term" value="F:ATP binding"/>
    <property type="evidence" value="ECO:0007669"/>
    <property type="project" value="UniProtKB-KW"/>
</dbReference>
<dbReference type="SUPFAM" id="SSF81923">
    <property type="entry name" value="Double Clp-N motif"/>
    <property type="match status" value="2"/>
</dbReference>
<reference evidence="3 4" key="1">
    <citation type="journal article" date="2013" name="Biodegradation">
        <title>Quantitative proteomic analysis of ibuprofen-degrading Patulibacter sp. strain I11.</title>
        <authorList>
            <person name="Almeida B."/>
            <person name="Kjeldal H."/>
            <person name="Lolas I."/>
            <person name="Knudsen A.D."/>
            <person name="Carvalho G."/>
            <person name="Nielsen K.L."/>
            <person name="Barreto Crespo M.T."/>
            <person name="Stensballe A."/>
            <person name="Nielsen J.L."/>
        </authorList>
    </citation>
    <scope>NUCLEOTIDE SEQUENCE [LARGE SCALE GENOMIC DNA]</scope>
    <source>
        <strain evidence="3 4">I11</strain>
    </source>
</reference>
<dbReference type="PATRIC" id="fig|1097667.3.peg.3341"/>
<keyword evidence="3" id="KW-0645">Protease</keyword>
<dbReference type="InterPro" id="IPR004176">
    <property type="entry name" value="Clp_R_N"/>
</dbReference>
<dbReference type="PROSITE" id="PS51903">
    <property type="entry name" value="CLP_R"/>
    <property type="match status" value="1"/>
</dbReference>
<sequence>MKLTRRFRSVNTIKLLLTDAEAKGRAAGESHAGAEHLLLAALDLPDGLGRRALVAAGADPDAVGPAIEAEHDDALRAIGVEPVAIEPTAPPPPSGPLLTGASAQAAFRRAAELSRADRRLGLTGAHVVLAVAEMEHGTAARALRRLGVDGAALRAAARAELDRAGGAPRT</sequence>
<dbReference type="GO" id="GO:0008233">
    <property type="term" value="F:peptidase activity"/>
    <property type="evidence" value="ECO:0007669"/>
    <property type="project" value="UniProtKB-KW"/>
</dbReference>
<keyword evidence="4" id="KW-1185">Reference proteome</keyword>
<accession>H0E954</accession>
<evidence type="ECO:0000256" key="1">
    <source>
        <dbReference type="PROSITE-ProRule" id="PRU01251"/>
    </source>
</evidence>
<dbReference type="Proteomes" id="UP000005143">
    <property type="component" value="Unassembled WGS sequence"/>
</dbReference>
<comment type="caution">
    <text evidence="3">The sequence shown here is derived from an EMBL/GenBank/DDBJ whole genome shotgun (WGS) entry which is preliminary data.</text>
</comment>